<gene>
    <name evidence="3" type="ORF">FO059_07675</name>
</gene>
<keyword evidence="2" id="KW-0203">Cytokinin biosynthesis</keyword>
<protein>
    <recommendedName>
        <fullName evidence="2">Cytokinin riboside 5'-monophosphate phosphoribohydrolase</fullName>
        <ecNumber evidence="2">3.2.2.n1</ecNumber>
    </recommendedName>
</protein>
<dbReference type="KEGG" id="toy:FO059_07675"/>
<dbReference type="OrthoDB" id="9801098at2"/>
<reference evidence="3 4" key="1">
    <citation type="submission" date="2019-07" db="EMBL/GenBank/DDBJ databases">
        <title>Tomitella cavernea sp. nov., an actinomycete isolated from soil.</title>
        <authorList>
            <person name="Cheng J."/>
        </authorList>
    </citation>
    <scope>NUCLEOTIDE SEQUENCE [LARGE SCALE GENOMIC DNA]</scope>
    <source>
        <strain evidence="3 4">HY188</strain>
    </source>
</reference>
<dbReference type="Gene3D" id="3.40.50.450">
    <property type="match status" value="1"/>
</dbReference>
<comment type="similarity">
    <text evidence="1 2">Belongs to the LOG family.</text>
</comment>
<dbReference type="EC" id="3.2.2.n1" evidence="2"/>
<dbReference type="AlphaFoldDB" id="A0A516X2G4"/>
<comment type="catalytic activity">
    <reaction evidence="2">
        <text>9-ribosyl-trans-zeatin 5'-phosphate + H2O = trans-zeatin + D-ribose 5-phosphate</text>
        <dbReference type="Rhea" id="RHEA:48564"/>
        <dbReference type="ChEBI" id="CHEBI:15377"/>
        <dbReference type="ChEBI" id="CHEBI:16522"/>
        <dbReference type="ChEBI" id="CHEBI:78346"/>
        <dbReference type="ChEBI" id="CHEBI:87947"/>
        <dbReference type="EC" id="3.2.2.n1"/>
    </reaction>
</comment>
<dbReference type="GO" id="GO:0009691">
    <property type="term" value="P:cytokinin biosynthetic process"/>
    <property type="evidence" value="ECO:0007669"/>
    <property type="project" value="UniProtKB-UniRule"/>
</dbReference>
<dbReference type="NCBIfam" id="TIGR00730">
    <property type="entry name" value="Rossman fold protein, TIGR00730 family"/>
    <property type="match status" value="1"/>
</dbReference>
<evidence type="ECO:0000313" key="3">
    <source>
        <dbReference type="EMBL" id="QDQ97233.1"/>
    </source>
</evidence>
<organism evidence="3 4">
    <name type="scientific">Tomitella fengzijianii</name>
    <dbReference type="NCBI Taxonomy" id="2597660"/>
    <lineage>
        <taxon>Bacteria</taxon>
        <taxon>Bacillati</taxon>
        <taxon>Actinomycetota</taxon>
        <taxon>Actinomycetes</taxon>
        <taxon>Mycobacteriales</taxon>
        <taxon>Tomitella</taxon>
    </lineage>
</organism>
<evidence type="ECO:0000313" key="4">
    <source>
        <dbReference type="Proteomes" id="UP000317344"/>
    </source>
</evidence>
<keyword evidence="4" id="KW-1185">Reference proteome</keyword>
<evidence type="ECO:0000256" key="2">
    <source>
        <dbReference type="RuleBase" id="RU363015"/>
    </source>
</evidence>
<keyword evidence="2" id="KW-0378">Hydrolase</keyword>
<dbReference type="InterPro" id="IPR031100">
    <property type="entry name" value="LOG_fam"/>
</dbReference>
<dbReference type="SUPFAM" id="SSF102405">
    <property type="entry name" value="MCP/YpsA-like"/>
    <property type="match status" value="1"/>
</dbReference>
<dbReference type="EMBL" id="CP041765">
    <property type="protein sequence ID" value="QDQ97233.1"/>
    <property type="molecule type" value="Genomic_DNA"/>
</dbReference>
<dbReference type="Proteomes" id="UP000317344">
    <property type="component" value="Chromosome"/>
</dbReference>
<reference evidence="3 4" key="2">
    <citation type="submission" date="2019-07" db="EMBL/GenBank/DDBJ databases">
        <authorList>
            <person name="Huang Y."/>
        </authorList>
    </citation>
    <scope>NUCLEOTIDE SEQUENCE [LARGE SCALE GENOMIC DNA]</scope>
    <source>
        <strain evidence="3 4">HY188</strain>
    </source>
</reference>
<evidence type="ECO:0000256" key="1">
    <source>
        <dbReference type="ARBA" id="ARBA00006763"/>
    </source>
</evidence>
<dbReference type="InterPro" id="IPR005269">
    <property type="entry name" value="LOG"/>
</dbReference>
<dbReference type="Pfam" id="PF03641">
    <property type="entry name" value="Lysine_decarbox"/>
    <property type="match status" value="1"/>
</dbReference>
<dbReference type="PANTHER" id="PTHR31223:SF70">
    <property type="entry name" value="LOG FAMILY PROTEIN YJL055W"/>
    <property type="match status" value="1"/>
</dbReference>
<dbReference type="GO" id="GO:0102682">
    <property type="term" value="F:cytokinin riboside 5'-monophosphate phosphoribohydrolase activity"/>
    <property type="evidence" value="ECO:0007669"/>
    <property type="project" value="RHEA"/>
</dbReference>
<dbReference type="PANTHER" id="PTHR31223">
    <property type="entry name" value="LOG FAMILY PROTEIN YJL055W"/>
    <property type="match status" value="1"/>
</dbReference>
<proteinExistence type="inferred from homology"/>
<sequence>MTGTADGGAGSAPAGAVSVCVFCASGPVPARYEELAADVGTALAARGWTLVSGGGRVSMMGAVARSARAGGARTVGVIPRGLVDMEVMDSDADELLVTETMRERKTLMDAHADAFLALPGGLGTVEELSEVWTASTLGMHDKPVVVLDPDGHYAGLMAWLREIAGEGFVRHEALDRLPVAATIAEALDLCAGAAHTSGTAVRQVGRSAVAGAAGHGPGAGRAGGRP</sequence>
<name>A0A516X2G4_9ACTN</name>
<dbReference type="GO" id="GO:0005829">
    <property type="term" value="C:cytosol"/>
    <property type="evidence" value="ECO:0007669"/>
    <property type="project" value="TreeGrafter"/>
</dbReference>
<accession>A0A516X2G4</accession>
<comment type="catalytic activity">
    <reaction evidence="2">
        <text>N(6)-(dimethylallyl)adenosine 5'-phosphate + H2O = N(6)-dimethylallyladenine + D-ribose 5-phosphate</text>
        <dbReference type="Rhea" id="RHEA:48560"/>
        <dbReference type="ChEBI" id="CHEBI:15377"/>
        <dbReference type="ChEBI" id="CHEBI:17660"/>
        <dbReference type="ChEBI" id="CHEBI:57526"/>
        <dbReference type="ChEBI" id="CHEBI:78346"/>
        <dbReference type="EC" id="3.2.2.n1"/>
    </reaction>
</comment>